<dbReference type="GO" id="GO:0005829">
    <property type="term" value="C:cytosol"/>
    <property type="evidence" value="ECO:0007669"/>
    <property type="project" value="TreeGrafter"/>
</dbReference>
<dbReference type="EMBL" id="PIPS01000002">
    <property type="protein sequence ID" value="RUO43592.1"/>
    <property type="molecule type" value="Genomic_DNA"/>
</dbReference>
<dbReference type="Proteomes" id="UP000286680">
    <property type="component" value="Unassembled WGS sequence"/>
</dbReference>
<gene>
    <name evidence="2" type="ORF">CWE23_08100</name>
</gene>
<dbReference type="Pfam" id="PF03966">
    <property type="entry name" value="Trm112p"/>
    <property type="match status" value="1"/>
</dbReference>
<dbReference type="HAMAP" id="MF_01187">
    <property type="entry name" value="UPF0434"/>
    <property type="match status" value="1"/>
</dbReference>
<evidence type="ECO:0000313" key="3">
    <source>
        <dbReference type="Proteomes" id="UP000286680"/>
    </source>
</evidence>
<sequence length="65" mass="7169">MTIDPSVLEVIACPNCKGKLTYAEQANELICRGERLAYPIDSGIPVLMAERARTLDSEEMEKLTA</sequence>
<dbReference type="Gene3D" id="2.20.25.10">
    <property type="match status" value="1"/>
</dbReference>
<accession>A0AA94EFM8</accession>
<evidence type="ECO:0000313" key="2">
    <source>
        <dbReference type="EMBL" id="RUO43592.1"/>
    </source>
</evidence>
<dbReference type="InterPro" id="IPR005651">
    <property type="entry name" value="Trm112-like"/>
</dbReference>
<organism evidence="2 3">
    <name type="scientific">Idiomarina aquatica</name>
    <dbReference type="NCBI Taxonomy" id="1327752"/>
    <lineage>
        <taxon>Bacteria</taxon>
        <taxon>Pseudomonadati</taxon>
        <taxon>Pseudomonadota</taxon>
        <taxon>Gammaproteobacteria</taxon>
        <taxon>Alteromonadales</taxon>
        <taxon>Idiomarinaceae</taxon>
        <taxon>Idiomarina</taxon>
    </lineage>
</organism>
<keyword evidence="3" id="KW-1185">Reference proteome</keyword>
<evidence type="ECO:0000256" key="1">
    <source>
        <dbReference type="HAMAP-Rule" id="MF_01187"/>
    </source>
</evidence>
<protein>
    <recommendedName>
        <fullName evidence="1">UPF0434 protein CWE23_08100</fullName>
    </recommendedName>
</protein>
<comment type="caution">
    <text evidence="2">The sequence shown here is derived from an EMBL/GenBank/DDBJ whole genome shotgun (WGS) entry which is preliminary data.</text>
</comment>
<reference evidence="3" key="1">
    <citation type="journal article" date="2018" name="Front. Microbiol.">
        <title>Genome-Based Analysis Reveals the Taxonomy and Diversity of the Family Idiomarinaceae.</title>
        <authorList>
            <person name="Liu Y."/>
            <person name="Lai Q."/>
            <person name="Shao Z."/>
        </authorList>
    </citation>
    <scope>NUCLEOTIDE SEQUENCE [LARGE SCALE GENOMIC DNA]</scope>
    <source>
        <strain evidence="3">SN-14</strain>
    </source>
</reference>
<name>A0AA94EFM8_9GAMM</name>
<proteinExistence type="inferred from homology"/>
<comment type="similarity">
    <text evidence="1">Belongs to the UPF0434 family.</text>
</comment>
<dbReference type="RefSeq" id="WP_105307747.1">
    <property type="nucleotide sequence ID" value="NZ_PIPS01000002.1"/>
</dbReference>
<dbReference type="AlphaFoldDB" id="A0AA94EFM8"/>
<dbReference type="SUPFAM" id="SSF158997">
    <property type="entry name" value="Trm112p-like"/>
    <property type="match status" value="1"/>
</dbReference>
<dbReference type="PANTHER" id="PTHR33505">
    <property type="entry name" value="ZGC:162634"/>
    <property type="match status" value="1"/>
</dbReference>
<dbReference type="PANTHER" id="PTHR33505:SF4">
    <property type="entry name" value="PROTEIN PREY, MITOCHONDRIAL"/>
    <property type="match status" value="1"/>
</dbReference>
<dbReference type="FunFam" id="2.20.25.10:FF:000002">
    <property type="entry name" value="UPF0434 protein YcaR"/>
    <property type="match status" value="1"/>
</dbReference>